<dbReference type="InterPro" id="IPR027492">
    <property type="entry name" value="RNA_MTrfase_RlmN"/>
</dbReference>
<feature type="active site" description="Proton acceptor" evidence="13">
    <location>
        <position position="94"/>
    </location>
</feature>
<dbReference type="HAMAP" id="MF_01849">
    <property type="entry name" value="RNA_methyltr_RlmN"/>
    <property type="match status" value="1"/>
</dbReference>
<dbReference type="Gene3D" id="1.10.150.530">
    <property type="match status" value="1"/>
</dbReference>
<evidence type="ECO:0000256" key="12">
    <source>
        <dbReference type="ARBA" id="ARBA00023157"/>
    </source>
</evidence>
<dbReference type="PROSITE" id="PS51918">
    <property type="entry name" value="RADICAL_SAM"/>
    <property type="match status" value="1"/>
</dbReference>
<dbReference type="GO" id="GO:0019843">
    <property type="term" value="F:rRNA binding"/>
    <property type="evidence" value="ECO:0007669"/>
    <property type="project" value="UniProtKB-UniRule"/>
</dbReference>
<dbReference type="PANTHER" id="PTHR30544:SF5">
    <property type="entry name" value="RADICAL SAM CORE DOMAIN-CONTAINING PROTEIN"/>
    <property type="match status" value="1"/>
</dbReference>
<evidence type="ECO:0000313" key="16">
    <source>
        <dbReference type="Proteomes" id="UP000003244"/>
    </source>
</evidence>
<keyword evidence="2 13" id="KW-0004">4Fe-4S</keyword>
<dbReference type="GO" id="GO:0000049">
    <property type="term" value="F:tRNA binding"/>
    <property type="evidence" value="ECO:0007669"/>
    <property type="project" value="UniProtKB-UniRule"/>
</dbReference>
<evidence type="ECO:0000256" key="3">
    <source>
        <dbReference type="ARBA" id="ARBA00022490"/>
    </source>
</evidence>
<proteinExistence type="inferred from homology"/>
<dbReference type="InterPro" id="IPR004383">
    <property type="entry name" value="rRNA_lsu_MTrfase_RlmN/Cfr"/>
</dbReference>
<dbReference type="SMART" id="SM00729">
    <property type="entry name" value="Elp3"/>
    <property type="match status" value="1"/>
</dbReference>
<dbReference type="PIRSF" id="PIRSF006004">
    <property type="entry name" value="CHP00048"/>
    <property type="match status" value="1"/>
</dbReference>
<keyword evidence="16" id="KW-1185">Reference proteome</keyword>
<dbReference type="eggNOG" id="COG0820">
    <property type="taxonomic scope" value="Bacteria"/>
</dbReference>
<dbReference type="GO" id="GO:0046872">
    <property type="term" value="F:metal ion binding"/>
    <property type="evidence" value="ECO:0007669"/>
    <property type="project" value="UniProtKB-KW"/>
</dbReference>
<dbReference type="CDD" id="cd01335">
    <property type="entry name" value="Radical_SAM"/>
    <property type="match status" value="1"/>
</dbReference>
<evidence type="ECO:0000313" key="15">
    <source>
        <dbReference type="EMBL" id="EFM64194.1"/>
    </source>
</evidence>
<comment type="caution">
    <text evidence="13">Lacks conserved residue(s) required for the propagation of feature annotation.</text>
</comment>
<evidence type="ECO:0000256" key="6">
    <source>
        <dbReference type="ARBA" id="ARBA00022679"/>
    </source>
</evidence>
<dbReference type="Proteomes" id="UP000003244">
    <property type="component" value="Unassembled WGS sequence"/>
</dbReference>
<feature type="binding site" evidence="13">
    <location>
        <position position="292"/>
    </location>
    <ligand>
        <name>S-adenosyl-L-methionine</name>
        <dbReference type="ChEBI" id="CHEBI:59789"/>
    </ligand>
</feature>
<evidence type="ECO:0000256" key="1">
    <source>
        <dbReference type="ARBA" id="ARBA00004496"/>
    </source>
</evidence>
<accession>E0E4G1</accession>
<dbReference type="InterPro" id="IPR058240">
    <property type="entry name" value="rSAM_sf"/>
</dbReference>
<feature type="binding site" evidence="13">
    <location>
        <position position="118"/>
    </location>
    <ligand>
        <name>[4Fe-4S] cluster</name>
        <dbReference type="ChEBI" id="CHEBI:49883"/>
        <note>4Fe-4S-S-AdoMet</note>
    </ligand>
</feature>
<keyword evidence="3 13" id="KW-0963">Cytoplasm</keyword>
<dbReference type="PANTHER" id="PTHR30544">
    <property type="entry name" value="23S RRNA METHYLTRANSFERASE"/>
    <property type="match status" value="1"/>
</dbReference>
<comment type="miscellaneous">
    <text evidence="13">Reaction proceeds by a ping-pong mechanism involving intermediate methylation of a conserved cysteine residue.</text>
</comment>
<keyword evidence="11 13" id="KW-0411">Iron-sulfur</keyword>
<dbReference type="SFLD" id="SFLDG01062">
    <property type="entry name" value="methyltransferase_(Class_A)"/>
    <property type="match status" value="1"/>
</dbReference>
<protein>
    <recommendedName>
        <fullName evidence="13">Probable dual-specificity RNA methyltransferase RlmN</fullName>
        <ecNumber evidence="13">2.1.1.192</ecNumber>
    </recommendedName>
    <alternativeName>
        <fullName evidence="13">23S rRNA (adenine(2503)-C(2))-methyltransferase</fullName>
    </alternativeName>
    <alternativeName>
        <fullName evidence="13">23S rRNA m2A2503 methyltransferase</fullName>
    </alternativeName>
    <alternativeName>
        <fullName evidence="13">Ribosomal RNA large subunit methyltransferase N</fullName>
    </alternativeName>
    <alternativeName>
        <fullName evidence="13">tRNA (adenine(37)-C(2))-methyltransferase</fullName>
    </alternativeName>
    <alternativeName>
        <fullName evidence="13">tRNA m2A37 methyltransferase</fullName>
    </alternativeName>
</protein>
<dbReference type="InterPro" id="IPR048641">
    <property type="entry name" value="RlmN_N"/>
</dbReference>
<comment type="function">
    <text evidence="13">Specifically methylates position 2 of adenine 2503 in 23S rRNA and position 2 of adenine 37 in tRNAs.</text>
</comment>
<keyword evidence="12 13" id="KW-1015">Disulfide bond</keyword>
<keyword evidence="9 13" id="KW-0479">Metal-binding</keyword>
<dbReference type="InterPro" id="IPR040072">
    <property type="entry name" value="Methyltransferase_A"/>
</dbReference>
<organism evidence="15 16">
    <name type="scientific">Peptostreptococcus stomatis DSM 17678</name>
    <dbReference type="NCBI Taxonomy" id="596315"/>
    <lineage>
        <taxon>Bacteria</taxon>
        <taxon>Bacillati</taxon>
        <taxon>Bacillota</taxon>
        <taxon>Clostridia</taxon>
        <taxon>Peptostreptococcales</taxon>
        <taxon>Peptostreptococcaceae</taxon>
        <taxon>Peptostreptococcus</taxon>
    </lineage>
</organism>
<dbReference type="EC" id="2.1.1.192" evidence="13"/>
<name>E0E4G1_9FIRM</name>
<feature type="active site" description="S-methylcysteine intermediate" evidence="13">
    <location>
        <position position="335"/>
    </location>
</feature>
<dbReference type="SFLD" id="SFLDF00275">
    <property type="entry name" value="adenosine_C2_methyltransferase"/>
    <property type="match status" value="1"/>
</dbReference>
<keyword evidence="8 13" id="KW-0819">tRNA processing</keyword>
<dbReference type="NCBIfam" id="TIGR00048">
    <property type="entry name" value="rRNA_mod_RlmN"/>
    <property type="match status" value="1"/>
</dbReference>
<dbReference type="GeneID" id="84801174"/>
<sequence length="345" mass="39745">MYKGKFVLKNLTEEELKDFLVEIGEKKFRGSQIYSWIYRNIRDFDEMNNIPKSLRTKLQEHAVIGNIEKDLRLDSKIDGTKKYLFRLNDGNIIETVAMDYDTRLTVCVSNQVGCRMGCRFCASTIDGLSRNLEAWEILDQIIKVQEDLGKRVSNIVMMGSGEPLDNYENSIRFLKLVNEKNGLNIGNRHITLSTCGIVDRIRDLADLEIPINLAISLHSPFDEERQKIMPVANKYKVEQIIEACHYYIGKTNRRITFEYSLIKGVNDSKKEAERIVKLLKGMLCHVNLIPINPIEERDFEKPDILYINKFKAYLEKNNIPVTIRNSMGADISGACGQLRRSVSKR</sequence>
<evidence type="ECO:0000256" key="7">
    <source>
        <dbReference type="ARBA" id="ARBA00022691"/>
    </source>
</evidence>
<dbReference type="RefSeq" id="WP_007790538.1">
    <property type="nucleotide sequence ID" value="NZ_ADGQ01000066.1"/>
</dbReference>
<comment type="catalytic activity">
    <reaction evidence="13">
        <text>adenosine(37) in tRNA + 2 reduced [2Fe-2S]-[ferredoxin] + 2 S-adenosyl-L-methionine = 2-methyladenosine(37) in tRNA + 5'-deoxyadenosine + L-methionine + 2 oxidized [2Fe-2S]-[ferredoxin] + S-adenosyl-L-homocysteine</text>
        <dbReference type="Rhea" id="RHEA:43332"/>
        <dbReference type="Rhea" id="RHEA-COMP:10000"/>
        <dbReference type="Rhea" id="RHEA-COMP:10001"/>
        <dbReference type="Rhea" id="RHEA-COMP:10162"/>
        <dbReference type="Rhea" id="RHEA-COMP:10485"/>
        <dbReference type="ChEBI" id="CHEBI:17319"/>
        <dbReference type="ChEBI" id="CHEBI:33737"/>
        <dbReference type="ChEBI" id="CHEBI:33738"/>
        <dbReference type="ChEBI" id="CHEBI:57844"/>
        <dbReference type="ChEBI" id="CHEBI:57856"/>
        <dbReference type="ChEBI" id="CHEBI:59789"/>
        <dbReference type="ChEBI" id="CHEBI:74411"/>
        <dbReference type="ChEBI" id="CHEBI:74497"/>
        <dbReference type="EC" id="2.1.1.192"/>
    </reaction>
</comment>
<keyword evidence="7 13" id="KW-0949">S-adenosyl-L-methionine</keyword>
<dbReference type="SUPFAM" id="SSF102114">
    <property type="entry name" value="Radical SAM enzymes"/>
    <property type="match status" value="1"/>
</dbReference>
<evidence type="ECO:0000256" key="4">
    <source>
        <dbReference type="ARBA" id="ARBA00022552"/>
    </source>
</evidence>
<dbReference type="InterPro" id="IPR013785">
    <property type="entry name" value="Aldolase_TIM"/>
</dbReference>
<feature type="binding site" evidence="13">
    <location>
        <position position="121"/>
    </location>
    <ligand>
        <name>[4Fe-4S] cluster</name>
        <dbReference type="ChEBI" id="CHEBI:49883"/>
        <note>4Fe-4S-S-AdoMet</note>
    </ligand>
</feature>
<dbReference type="Gene3D" id="3.20.20.70">
    <property type="entry name" value="Aldolase class I"/>
    <property type="match status" value="1"/>
</dbReference>
<evidence type="ECO:0000259" key="14">
    <source>
        <dbReference type="PROSITE" id="PS51918"/>
    </source>
</evidence>
<dbReference type="FunFam" id="3.20.20.70:FF:000014">
    <property type="entry name" value="Probable dual-specificity RNA methyltransferase RlmN"/>
    <property type="match status" value="1"/>
</dbReference>
<keyword evidence="6 13" id="KW-0808">Transferase</keyword>
<dbReference type="GO" id="GO:0030488">
    <property type="term" value="P:tRNA methylation"/>
    <property type="evidence" value="ECO:0007669"/>
    <property type="project" value="UniProtKB-UniRule"/>
</dbReference>
<dbReference type="STRING" id="596315.HMPREF0634_1338"/>
<feature type="domain" description="Radical SAM core" evidence="14">
    <location>
        <begin position="100"/>
        <end position="330"/>
    </location>
</feature>
<dbReference type="GO" id="GO:0002935">
    <property type="term" value="F:tRNA (adenine(37)-C2)-methyltransferase activity"/>
    <property type="evidence" value="ECO:0007669"/>
    <property type="project" value="UniProtKB-UniRule"/>
</dbReference>
<evidence type="ECO:0000256" key="9">
    <source>
        <dbReference type="ARBA" id="ARBA00022723"/>
    </source>
</evidence>
<evidence type="ECO:0000256" key="8">
    <source>
        <dbReference type="ARBA" id="ARBA00022694"/>
    </source>
</evidence>
<dbReference type="Pfam" id="PF21016">
    <property type="entry name" value="RlmN_N"/>
    <property type="match status" value="1"/>
</dbReference>
<comment type="caution">
    <text evidence="15">The sequence shown here is derived from an EMBL/GenBank/DDBJ whole genome shotgun (WGS) entry which is preliminary data.</text>
</comment>
<comment type="catalytic activity">
    <reaction evidence="13">
        <text>adenosine(2503) in 23S rRNA + 2 reduced [2Fe-2S]-[ferredoxin] + 2 S-adenosyl-L-methionine = 2-methyladenosine(2503) in 23S rRNA + 5'-deoxyadenosine + L-methionine + 2 oxidized [2Fe-2S]-[ferredoxin] + S-adenosyl-L-homocysteine</text>
        <dbReference type="Rhea" id="RHEA:42916"/>
        <dbReference type="Rhea" id="RHEA-COMP:10000"/>
        <dbReference type="Rhea" id="RHEA-COMP:10001"/>
        <dbReference type="Rhea" id="RHEA-COMP:10152"/>
        <dbReference type="Rhea" id="RHEA-COMP:10282"/>
        <dbReference type="ChEBI" id="CHEBI:17319"/>
        <dbReference type="ChEBI" id="CHEBI:33737"/>
        <dbReference type="ChEBI" id="CHEBI:33738"/>
        <dbReference type="ChEBI" id="CHEBI:57844"/>
        <dbReference type="ChEBI" id="CHEBI:57856"/>
        <dbReference type="ChEBI" id="CHEBI:59789"/>
        <dbReference type="ChEBI" id="CHEBI:74411"/>
        <dbReference type="ChEBI" id="CHEBI:74497"/>
        <dbReference type="EC" id="2.1.1.192"/>
    </reaction>
</comment>
<dbReference type="InterPro" id="IPR006638">
    <property type="entry name" value="Elp3/MiaA/NifB-like_rSAM"/>
</dbReference>
<keyword evidence="5 13" id="KW-0489">Methyltransferase</keyword>
<comment type="cofactor">
    <cofactor evidence="13">
        <name>[4Fe-4S] cluster</name>
        <dbReference type="ChEBI" id="CHEBI:49883"/>
    </cofactor>
    <text evidence="13">Binds 1 [4Fe-4S] cluster. The cluster is coordinated with 3 cysteines and an exchangeable S-adenosyl-L-methionine.</text>
</comment>
<keyword evidence="10 13" id="KW-0408">Iron</keyword>
<feature type="binding site" evidence="13">
    <location>
        <position position="193"/>
    </location>
    <ligand>
        <name>S-adenosyl-L-methionine</name>
        <dbReference type="ChEBI" id="CHEBI:59789"/>
    </ligand>
</feature>
<reference evidence="15 16" key="1">
    <citation type="submission" date="2010-08" db="EMBL/GenBank/DDBJ databases">
        <authorList>
            <person name="Harkins D.M."/>
            <person name="Madupu R."/>
            <person name="Durkin A.S."/>
            <person name="Torralba M."/>
            <person name="Methe B."/>
            <person name="Sutton G.G."/>
            <person name="Nelson K.E."/>
        </authorList>
    </citation>
    <scope>NUCLEOTIDE SEQUENCE [LARGE SCALE GENOMIC DNA]</scope>
    <source>
        <strain evidence="15 16">DSM 17678</strain>
    </source>
</reference>
<feature type="binding site" evidence="13">
    <location>
        <begin position="216"/>
        <end position="218"/>
    </location>
    <ligand>
        <name>S-adenosyl-L-methionine</name>
        <dbReference type="ChEBI" id="CHEBI:59789"/>
    </ligand>
</feature>
<dbReference type="EMBL" id="ADGQ01000066">
    <property type="protein sequence ID" value="EFM64194.1"/>
    <property type="molecule type" value="Genomic_DNA"/>
</dbReference>
<keyword evidence="4 13" id="KW-0698">rRNA processing</keyword>
<gene>
    <name evidence="13 15" type="primary">rlmN</name>
    <name evidence="15" type="ORF">HMPREF0634_1338</name>
</gene>
<dbReference type="GO" id="GO:0005737">
    <property type="term" value="C:cytoplasm"/>
    <property type="evidence" value="ECO:0007669"/>
    <property type="project" value="UniProtKB-SubCell"/>
</dbReference>
<comment type="subcellular location">
    <subcellularLocation>
        <location evidence="1 13">Cytoplasm</location>
    </subcellularLocation>
</comment>
<dbReference type="AlphaFoldDB" id="E0E4G1"/>
<dbReference type="OrthoDB" id="9793973at2"/>
<evidence type="ECO:0000256" key="2">
    <source>
        <dbReference type="ARBA" id="ARBA00022485"/>
    </source>
</evidence>
<feature type="binding site" evidence="13">
    <location>
        <position position="114"/>
    </location>
    <ligand>
        <name>[4Fe-4S] cluster</name>
        <dbReference type="ChEBI" id="CHEBI:49883"/>
        <note>4Fe-4S-S-AdoMet</note>
    </ligand>
</feature>
<feature type="binding site" evidence="13">
    <location>
        <begin position="161"/>
        <end position="162"/>
    </location>
    <ligand>
        <name>S-adenosyl-L-methionine</name>
        <dbReference type="ChEBI" id="CHEBI:59789"/>
    </ligand>
</feature>
<evidence type="ECO:0000256" key="10">
    <source>
        <dbReference type="ARBA" id="ARBA00023004"/>
    </source>
</evidence>
<dbReference type="SFLD" id="SFLDS00029">
    <property type="entry name" value="Radical_SAM"/>
    <property type="match status" value="1"/>
</dbReference>
<dbReference type="GO" id="GO:0070040">
    <property type="term" value="F:rRNA (adenine(2503)-C2-)-methyltransferase activity"/>
    <property type="evidence" value="ECO:0007669"/>
    <property type="project" value="UniProtKB-UniRule"/>
</dbReference>
<dbReference type="GO" id="GO:0070475">
    <property type="term" value="P:rRNA base methylation"/>
    <property type="evidence" value="ECO:0007669"/>
    <property type="project" value="UniProtKB-UniRule"/>
</dbReference>
<dbReference type="InterPro" id="IPR007197">
    <property type="entry name" value="rSAM"/>
</dbReference>
<dbReference type="GO" id="GO:0051539">
    <property type="term" value="F:4 iron, 4 sulfur cluster binding"/>
    <property type="evidence" value="ECO:0007669"/>
    <property type="project" value="UniProtKB-UniRule"/>
</dbReference>
<comment type="similarity">
    <text evidence="13">Belongs to the radical SAM superfamily. RlmN family.</text>
</comment>
<evidence type="ECO:0000256" key="5">
    <source>
        <dbReference type="ARBA" id="ARBA00022603"/>
    </source>
</evidence>
<dbReference type="Pfam" id="PF04055">
    <property type="entry name" value="Radical_SAM"/>
    <property type="match status" value="1"/>
</dbReference>
<evidence type="ECO:0000256" key="11">
    <source>
        <dbReference type="ARBA" id="ARBA00023014"/>
    </source>
</evidence>
<evidence type="ECO:0000256" key="13">
    <source>
        <dbReference type="HAMAP-Rule" id="MF_01849"/>
    </source>
</evidence>